<reference evidence="3" key="1">
    <citation type="journal article" date="2021" name="IMA Fungus">
        <title>Genomic characterization of three marine fungi, including Emericellopsis atlantica sp. nov. with signatures of a generalist lifestyle and marine biomass degradation.</title>
        <authorList>
            <person name="Hagestad O.C."/>
            <person name="Hou L."/>
            <person name="Andersen J.H."/>
            <person name="Hansen E.H."/>
            <person name="Altermark B."/>
            <person name="Li C."/>
            <person name="Kuhnert E."/>
            <person name="Cox R.J."/>
            <person name="Crous P.W."/>
            <person name="Spatafora J.W."/>
            <person name="Lail K."/>
            <person name="Amirebrahimi M."/>
            <person name="Lipzen A."/>
            <person name="Pangilinan J."/>
            <person name="Andreopoulos W."/>
            <person name="Hayes R.D."/>
            <person name="Ng V."/>
            <person name="Grigoriev I.V."/>
            <person name="Jackson S.A."/>
            <person name="Sutton T.D.S."/>
            <person name="Dobson A.D.W."/>
            <person name="Rama T."/>
        </authorList>
    </citation>
    <scope>NUCLEOTIDE SEQUENCE</scope>
    <source>
        <strain evidence="3">TS7</strain>
    </source>
</reference>
<feature type="compositionally biased region" description="Basic and acidic residues" evidence="1">
    <location>
        <begin position="345"/>
        <end position="359"/>
    </location>
</feature>
<feature type="compositionally biased region" description="Basic residues" evidence="1">
    <location>
        <begin position="133"/>
        <end position="145"/>
    </location>
</feature>
<dbReference type="InterPro" id="IPR013536">
    <property type="entry name" value="WLM_dom"/>
</dbReference>
<organism evidence="3 4">
    <name type="scientific">Emericellopsis atlantica</name>
    <dbReference type="NCBI Taxonomy" id="2614577"/>
    <lineage>
        <taxon>Eukaryota</taxon>
        <taxon>Fungi</taxon>
        <taxon>Dikarya</taxon>
        <taxon>Ascomycota</taxon>
        <taxon>Pezizomycotina</taxon>
        <taxon>Sordariomycetes</taxon>
        <taxon>Hypocreomycetidae</taxon>
        <taxon>Hypocreales</taxon>
        <taxon>Bionectriaceae</taxon>
        <taxon>Emericellopsis</taxon>
    </lineage>
</organism>
<dbReference type="Pfam" id="PF08325">
    <property type="entry name" value="WLM"/>
    <property type="match status" value="1"/>
</dbReference>
<proteinExistence type="predicted"/>
<feature type="region of interest" description="Disordered" evidence="1">
    <location>
        <begin position="132"/>
        <end position="154"/>
    </location>
</feature>
<dbReference type="GO" id="GO:0070628">
    <property type="term" value="F:proteasome binding"/>
    <property type="evidence" value="ECO:0007669"/>
    <property type="project" value="TreeGrafter"/>
</dbReference>
<dbReference type="AlphaFoldDB" id="A0A9P8CRK1"/>
<keyword evidence="4" id="KW-1185">Reference proteome</keyword>
<dbReference type="InterPro" id="IPR029071">
    <property type="entry name" value="Ubiquitin-like_domsf"/>
</dbReference>
<dbReference type="Gene3D" id="3.10.20.90">
    <property type="entry name" value="Phosphatidylinositol 3-kinase Catalytic Subunit, Chain A, domain 1"/>
    <property type="match status" value="1"/>
</dbReference>
<dbReference type="PROSITE" id="PS51397">
    <property type="entry name" value="WLM"/>
    <property type="match status" value="1"/>
</dbReference>
<name>A0A9P8CRK1_9HYPO</name>
<protein>
    <submittedName>
        <fullName evidence="3">WLM domain-containing protein</fullName>
    </submittedName>
</protein>
<comment type="caution">
    <text evidence="3">The sequence shown here is derived from an EMBL/GenBank/DDBJ whole genome shotgun (WGS) entry which is preliminary data.</text>
</comment>
<dbReference type="PANTHER" id="PTHR47795">
    <property type="entry name" value="UBIQUITIN AND WLM DOMAIN-CONTAINING METALLOPROTEASE SPCC1442.07C"/>
    <property type="match status" value="1"/>
</dbReference>
<dbReference type="PANTHER" id="PTHR47795:SF1">
    <property type="entry name" value="DNA-DEPENDENT METALLOPROTEASE WSS1 HOMOLOG 2"/>
    <property type="match status" value="1"/>
</dbReference>
<evidence type="ECO:0000259" key="2">
    <source>
        <dbReference type="PROSITE" id="PS51397"/>
    </source>
</evidence>
<dbReference type="OrthoDB" id="49605at2759"/>
<evidence type="ECO:0000256" key="1">
    <source>
        <dbReference type="SAM" id="MobiDB-lite"/>
    </source>
</evidence>
<dbReference type="SUPFAM" id="SSF54236">
    <property type="entry name" value="Ubiquitin-like"/>
    <property type="match status" value="1"/>
</dbReference>
<dbReference type="RefSeq" id="XP_046120154.1">
    <property type="nucleotide sequence ID" value="XM_046263099.1"/>
</dbReference>
<dbReference type="GeneID" id="70294002"/>
<evidence type="ECO:0000313" key="3">
    <source>
        <dbReference type="EMBL" id="KAG9256230.1"/>
    </source>
</evidence>
<sequence length="372" mass="42135">MLCGSSPLRHCIFAATPMAEDRAPDVGSEADDDNTFTIHVSFRKQVYDYEFDHDAVVTELLDTLEESLDIPVQNQKIIVPGAPLVTWKTKNPQQPLSDWAGKKLMLIGSNLKTSMAVEAMCARVAKINAAKAAQRRKSKAPKKTRPSAESSQYTFTQVRPLNNLPRPEKSQMLLMRLKNDPGIKRTMAKHKFTVALLTEMEPLANTQSNHEGTSRILGLNRNKGEVIELRLRTDAHDGYRDYKVIRNTLCHELAHNVHSDHDRNFWDLCHQIEREVASADWKHGGQTLDETSVYHRNGAVEEEEEAHPDDHGGWEGGEFTLGGVRDDEAGMSRREILARAAMQRQKKDDQSEREADKGWRPCQRPRPNEEAE</sequence>
<gene>
    <name evidence="3" type="ORF">F5Z01DRAFT_649521</name>
</gene>
<dbReference type="EMBL" id="MU251248">
    <property type="protein sequence ID" value="KAG9256230.1"/>
    <property type="molecule type" value="Genomic_DNA"/>
</dbReference>
<feature type="domain" description="WLM" evidence="2">
    <location>
        <begin position="146"/>
        <end position="346"/>
    </location>
</feature>
<evidence type="ECO:0000313" key="4">
    <source>
        <dbReference type="Proteomes" id="UP000887229"/>
    </source>
</evidence>
<accession>A0A9P8CRK1</accession>
<feature type="region of interest" description="Disordered" evidence="1">
    <location>
        <begin position="301"/>
        <end position="372"/>
    </location>
</feature>
<dbReference type="Proteomes" id="UP000887229">
    <property type="component" value="Unassembled WGS sequence"/>
</dbReference>
<feature type="compositionally biased region" description="Basic and acidic residues" evidence="1">
    <location>
        <begin position="324"/>
        <end position="337"/>
    </location>
</feature>